<keyword evidence="1 3" id="KW-0853">WD repeat</keyword>
<dbReference type="PROSITE" id="PS50082">
    <property type="entry name" value="WD_REPEATS_2"/>
    <property type="match status" value="5"/>
</dbReference>
<dbReference type="InterPro" id="IPR019775">
    <property type="entry name" value="WD40_repeat_CS"/>
</dbReference>
<dbReference type="PANTHER" id="PTHR45048:SF1">
    <property type="entry name" value="WD REPEAT-CONTAINING PROTEIN 88"/>
    <property type="match status" value="1"/>
</dbReference>
<feature type="repeat" description="WD" evidence="3">
    <location>
        <begin position="32"/>
        <end position="73"/>
    </location>
</feature>
<dbReference type="OrthoDB" id="538223at2759"/>
<dbReference type="PRINTS" id="PR00320">
    <property type="entry name" value="GPROTEINBRPT"/>
</dbReference>
<name>A0A8S3YFV7_9EUPU</name>
<evidence type="ECO:0000256" key="3">
    <source>
        <dbReference type="PROSITE-ProRule" id="PRU00221"/>
    </source>
</evidence>
<feature type="repeat" description="WD" evidence="3">
    <location>
        <begin position="75"/>
        <end position="116"/>
    </location>
</feature>
<sequence>MATNELVSKEESRVINEKWDNDDLATVRIKIFRGHTESVGSCQLIQNSEKVFSASDDCSVRLWDTSTGECLRCYKNLHTGNISQAHATLQGSRFVTCSWDKKMKYWDTESGKCILESSHDDFLTCCSISHKEKLIAVGSDLGRALRVYDVDSGLLVHDIKGHHGGTLTSAIFASTDDKVITTSMDKTAKVFDLITANTTIKLEGHSNVVSDCSITENGQKFATASWDKTVQLWDVATGMYRSKGPAVLKGIHDGSVSCCEFSKDGLLLVSGSYDTSIVVWDVENRVQKLKLQGHTDWLKYVCFSEDQNWILSCSKDMTLRLWNISEADQIPIVLQNKKTVGVKVIKCSRCGKPFSMSQLESFRDITVCVFCRLTNPSKSWLTISDP</sequence>
<evidence type="ECO:0000256" key="2">
    <source>
        <dbReference type="ARBA" id="ARBA00022737"/>
    </source>
</evidence>
<dbReference type="Pfam" id="PF00400">
    <property type="entry name" value="WD40"/>
    <property type="match status" value="6"/>
</dbReference>
<proteinExistence type="predicted"/>
<reference evidence="4" key="1">
    <citation type="submission" date="2021-04" db="EMBL/GenBank/DDBJ databases">
        <authorList>
            <consortium name="Molecular Ecology Group"/>
        </authorList>
    </citation>
    <scope>NUCLEOTIDE SEQUENCE</scope>
</reference>
<feature type="repeat" description="WD" evidence="3">
    <location>
        <begin position="252"/>
        <end position="284"/>
    </location>
</feature>
<dbReference type="PROSITE" id="PS50294">
    <property type="entry name" value="WD_REPEATS_REGION"/>
    <property type="match status" value="4"/>
</dbReference>
<dbReference type="InterPro" id="IPR015943">
    <property type="entry name" value="WD40/YVTN_repeat-like_dom_sf"/>
</dbReference>
<feature type="repeat" description="WD" evidence="3">
    <location>
        <begin position="202"/>
        <end position="243"/>
    </location>
</feature>
<dbReference type="SUPFAM" id="SSF50978">
    <property type="entry name" value="WD40 repeat-like"/>
    <property type="match status" value="1"/>
</dbReference>
<evidence type="ECO:0000313" key="5">
    <source>
        <dbReference type="Proteomes" id="UP000678393"/>
    </source>
</evidence>
<dbReference type="Gene3D" id="2.130.10.10">
    <property type="entry name" value="YVTN repeat-like/Quinoprotein amine dehydrogenase"/>
    <property type="match status" value="4"/>
</dbReference>
<dbReference type="InterPro" id="IPR001680">
    <property type="entry name" value="WD40_rpt"/>
</dbReference>
<keyword evidence="5" id="KW-1185">Reference proteome</keyword>
<dbReference type="CDD" id="cd00200">
    <property type="entry name" value="WD40"/>
    <property type="match status" value="1"/>
</dbReference>
<feature type="repeat" description="WD" evidence="3">
    <location>
        <begin position="291"/>
        <end position="332"/>
    </location>
</feature>
<evidence type="ECO:0000313" key="4">
    <source>
        <dbReference type="EMBL" id="CAG5116079.1"/>
    </source>
</evidence>
<protein>
    <recommendedName>
        <fullName evidence="6">WD repeat-containing protein 88</fullName>
    </recommendedName>
</protein>
<dbReference type="PANTHER" id="PTHR45048">
    <property type="match status" value="1"/>
</dbReference>
<dbReference type="InterPro" id="IPR020472">
    <property type="entry name" value="WD40_PAC1"/>
</dbReference>
<dbReference type="Proteomes" id="UP000678393">
    <property type="component" value="Unassembled WGS sequence"/>
</dbReference>
<keyword evidence="2" id="KW-0677">Repeat</keyword>
<evidence type="ECO:0008006" key="6">
    <source>
        <dbReference type="Google" id="ProtNLM"/>
    </source>
</evidence>
<organism evidence="4 5">
    <name type="scientific">Candidula unifasciata</name>
    <dbReference type="NCBI Taxonomy" id="100452"/>
    <lineage>
        <taxon>Eukaryota</taxon>
        <taxon>Metazoa</taxon>
        <taxon>Spiralia</taxon>
        <taxon>Lophotrochozoa</taxon>
        <taxon>Mollusca</taxon>
        <taxon>Gastropoda</taxon>
        <taxon>Heterobranchia</taxon>
        <taxon>Euthyneura</taxon>
        <taxon>Panpulmonata</taxon>
        <taxon>Eupulmonata</taxon>
        <taxon>Stylommatophora</taxon>
        <taxon>Helicina</taxon>
        <taxon>Helicoidea</taxon>
        <taxon>Geomitridae</taxon>
        <taxon>Candidula</taxon>
    </lineage>
</organism>
<dbReference type="PROSITE" id="PS00678">
    <property type="entry name" value="WD_REPEATS_1"/>
    <property type="match status" value="3"/>
</dbReference>
<dbReference type="AlphaFoldDB" id="A0A8S3YFV7"/>
<accession>A0A8S3YFV7</accession>
<dbReference type="InterPro" id="IPR036322">
    <property type="entry name" value="WD40_repeat_dom_sf"/>
</dbReference>
<evidence type="ECO:0000256" key="1">
    <source>
        <dbReference type="ARBA" id="ARBA00022574"/>
    </source>
</evidence>
<gene>
    <name evidence="4" type="ORF">CUNI_LOCUS1637</name>
</gene>
<dbReference type="EMBL" id="CAJHNH020000207">
    <property type="protein sequence ID" value="CAG5116079.1"/>
    <property type="molecule type" value="Genomic_DNA"/>
</dbReference>
<comment type="caution">
    <text evidence="4">The sequence shown here is derived from an EMBL/GenBank/DDBJ whole genome shotgun (WGS) entry which is preliminary data.</text>
</comment>
<dbReference type="SMART" id="SM00320">
    <property type="entry name" value="WD40"/>
    <property type="match status" value="7"/>
</dbReference>